<evidence type="ECO:0000259" key="3">
    <source>
        <dbReference type="Pfam" id="PF19031"/>
    </source>
</evidence>
<protein>
    <recommendedName>
        <fullName evidence="3">CCZ1/INTU/HSP4 first Longin domain-containing protein</fullName>
    </recommendedName>
</protein>
<dbReference type="Pfam" id="PF19031">
    <property type="entry name" value="Intu_longin_1"/>
    <property type="match status" value="1"/>
</dbReference>
<feature type="region of interest" description="Disordered" evidence="2">
    <location>
        <begin position="350"/>
        <end position="372"/>
    </location>
</feature>
<feature type="region of interest" description="Disordered" evidence="2">
    <location>
        <begin position="494"/>
        <end position="532"/>
    </location>
</feature>
<reference evidence="4" key="1">
    <citation type="submission" date="2022-11" db="EMBL/GenBank/DDBJ databases">
        <authorList>
            <person name="Scott C."/>
            <person name="Bruce N."/>
        </authorList>
    </citation>
    <scope>NUCLEOTIDE SEQUENCE</scope>
</reference>
<dbReference type="PANTHER" id="PTHR13056:SF0">
    <property type="entry name" value="VACUOLAR FUSION PROTEIN CCZ1 HOMOLOG-RELATED"/>
    <property type="match status" value="1"/>
</dbReference>
<comment type="caution">
    <text evidence="4">The sequence shown here is derived from an EMBL/GenBank/DDBJ whole genome shotgun (WGS) entry which is preliminary data.</text>
</comment>
<gene>
    <name evidence="4" type="ORF">PPNO1_LOCUS2719</name>
</gene>
<keyword evidence="5" id="KW-1185">Reference proteome</keyword>
<proteinExistence type="inferred from homology"/>
<dbReference type="PANTHER" id="PTHR13056">
    <property type="entry name" value="VACUOLAR FUSION PROTEIN CCZ1 HOMOLOG-RELATED"/>
    <property type="match status" value="1"/>
</dbReference>
<comment type="similarity">
    <text evidence="1">Belongs to the CCZ1 family.</text>
</comment>
<feature type="region of interest" description="Disordered" evidence="2">
    <location>
        <begin position="447"/>
        <end position="473"/>
    </location>
</feature>
<evidence type="ECO:0000313" key="5">
    <source>
        <dbReference type="Proteomes" id="UP000838763"/>
    </source>
</evidence>
<feature type="domain" description="CCZ1/INTU/HSP4 first Longin" evidence="3">
    <location>
        <begin position="12"/>
        <end position="107"/>
    </location>
</feature>
<dbReference type="GO" id="GO:0016192">
    <property type="term" value="P:vesicle-mediated transport"/>
    <property type="evidence" value="ECO:0007669"/>
    <property type="project" value="InterPro"/>
</dbReference>
<dbReference type="EMBL" id="CALLCH030000006">
    <property type="protein sequence ID" value="CAI4212968.1"/>
    <property type="molecule type" value="Genomic_DNA"/>
</dbReference>
<evidence type="ECO:0000256" key="1">
    <source>
        <dbReference type="ARBA" id="ARBA00005352"/>
    </source>
</evidence>
<dbReference type="Proteomes" id="UP000838763">
    <property type="component" value="Unassembled WGS sequence"/>
</dbReference>
<name>A0A9P1M975_9PEZI</name>
<dbReference type="InterPro" id="IPR043987">
    <property type="entry name" value="CCZ1/INTU/HSP4_longin_1"/>
</dbReference>
<sequence>MTSSINPARLGFLAIYNPSLSSKSSEDDDSLADQIVYYASVTTQARRGAAGHERHERLRQIGLAQGMVEFARGFSAGDSVDLIETERTRVVLHEIEPGWWILSSIDLTRVPLPPKLPTGSSPSQGEDIVEYSTKEVKPAALLIHDLVRAHTLFLLHHDVSLSGLFKRLGRRRFVSVLAKYWDLFLSTWSVIMHGNPIRSVLGGVNVAASGELGIGVGEEDRGSGEREVLEGLVGRIDGLVDLVVARFGEAEDVDGGGNIERDLGEGTGAAWLGTGQDPGSEDGAIFLGVGALTTRSLRDVVYWTEDLYMWGRTRHSASGGRKSFASGTKAPMGEAEGYFLIGLKGTIEEQAPASSSSSEEESASEESATHTRTLHVSLAASTASGAPGQDVALRAVVYVNKPFIFTFLFDQETPSLSSETLYRSLHYQLSPLRRHLLLSTRYRAPRPMDLAGASTSPASSRDARSIFASRRARDTEKTLKTNKGWWIVWSSVSSNHANSSGGKQRTSSPRSSSSLDDDQGDGSARGGDNEDKEVILLRRAGDHAVRSFSVPGRDSTARLAQGIGLDTRGYVETLLSLASGRGCGVACDGASTPSAALRQ</sequence>
<evidence type="ECO:0000256" key="2">
    <source>
        <dbReference type="SAM" id="MobiDB-lite"/>
    </source>
</evidence>
<dbReference type="InterPro" id="IPR013176">
    <property type="entry name" value="Ccz1"/>
</dbReference>
<organism evidence="4 5">
    <name type="scientific">Parascedosporium putredinis</name>
    <dbReference type="NCBI Taxonomy" id="1442378"/>
    <lineage>
        <taxon>Eukaryota</taxon>
        <taxon>Fungi</taxon>
        <taxon>Dikarya</taxon>
        <taxon>Ascomycota</taxon>
        <taxon>Pezizomycotina</taxon>
        <taxon>Sordariomycetes</taxon>
        <taxon>Hypocreomycetidae</taxon>
        <taxon>Microascales</taxon>
        <taxon>Microascaceae</taxon>
        <taxon>Parascedosporium</taxon>
    </lineage>
</organism>
<dbReference type="OrthoDB" id="240546at2759"/>
<dbReference type="GO" id="GO:0035658">
    <property type="term" value="C:Mon1-Ccz1 complex"/>
    <property type="evidence" value="ECO:0007669"/>
    <property type="project" value="InterPro"/>
</dbReference>
<dbReference type="AlphaFoldDB" id="A0A9P1M975"/>
<accession>A0A9P1M975</accession>
<evidence type="ECO:0000313" key="4">
    <source>
        <dbReference type="EMBL" id="CAI4212968.1"/>
    </source>
</evidence>